<dbReference type="EMBL" id="MVHJ01000004">
    <property type="protein sequence ID" value="ORA06077.1"/>
    <property type="molecule type" value="Genomic_DNA"/>
</dbReference>
<proteinExistence type="predicted"/>
<dbReference type="AlphaFoldDB" id="A0A1W9Z1D5"/>
<feature type="signal peptide" evidence="2">
    <location>
        <begin position="1"/>
        <end position="17"/>
    </location>
</feature>
<feature type="compositionally biased region" description="Low complexity" evidence="1">
    <location>
        <begin position="396"/>
        <end position="409"/>
    </location>
</feature>
<feature type="compositionally biased region" description="Basic and acidic residues" evidence="1">
    <location>
        <begin position="311"/>
        <end position="335"/>
    </location>
</feature>
<feature type="chain" id="PRO_5038508057" description="PE-PPE domain-containing protein" evidence="2">
    <location>
        <begin position="18"/>
        <end position="409"/>
    </location>
</feature>
<name>A0A1W9Z1D5_MYCBA</name>
<dbReference type="OrthoDB" id="4718804at2"/>
<feature type="region of interest" description="Disordered" evidence="1">
    <location>
        <begin position="306"/>
        <end position="409"/>
    </location>
</feature>
<keyword evidence="2" id="KW-0732">Signal</keyword>
<evidence type="ECO:0000256" key="2">
    <source>
        <dbReference type="SAM" id="SignalP"/>
    </source>
</evidence>
<dbReference type="Proteomes" id="UP000192366">
    <property type="component" value="Unassembled WGS sequence"/>
</dbReference>
<reference evidence="3 4" key="1">
    <citation type="submission" date="2017-02" db="EMBL/GenBank/DDBJ databases">
        <title>The new phylogeny of genus Mycobacterium.</title>
        <authorList>
            <person name="Tortoli E."/>
            <person name="Trovato A."/>
            <person name="Cirillo D.M."/>
        </authorList>
    </citation>
    <scope>NUCLEOTIDE SEQUENCE [LARGE SCALE GENOMIC DNA]</scope>
    <source>
        <strain evidence="3 4">DSM 45578</strain>
    </source>
</reference>
<sequence>MANKVFRQTLSTGVALAGAGAIALTPITVSPEATAVLEAPRVLSAEVVPAGLVQDLQLVAAGAQAALGQSYDALTRKIPELWWTVHEQWPDADLLHWNYALVSDIFLAPITPLVIGPLNDAVAEAVARNFPVLGEQIRQIPELVEYAFVRLVGPLLSAIGGAGVAHSEIFYSMTTLRIEPFIEAIVRAPFHVIDGLLFGGYGDLGPILPGREGEYIPAPGLLTPWGQPPAVRDIKTPNDIADSTVPDASATVVSLVTDTGEQAQDLHAAPAAVPAPEVVDEPEVVEADVADDEVVEADVADDEVVEDEIAEEKAVETEVVEEKTTESETAEEKAAEMTSTESAADPEAVTKPAKKDPAAGIRQGFKDFRDNVGRTVQKLTGGGAPARSDARDSGADSRSSQSGQKQSGE</sequence>
<keyword evidence="4" id="KW-1185">Reference proteome</keyword>
<organism evidence="3 4">
    <name type="scientific">Mycolicibacterium bacteremicum</name>
    <name type="common">Mycobacterium bacteremicum</name>
    <dbReference type="NCBI Taxonomy" id="564198"/>
    <lineage>
        <taxon>Bacteria</taxon>
        <taxon>Bacillati</taxon>
        <taxon>Actinomycetota</taxon>
        <taxon>Actinomycetes</taxon>
        <taxon>Mycobacteriales</taxon>
        <taxon>Mycobacteriaceae</taxon>
        <taxon>Mycolicibacterium</taxon>
    </lineage>
</organism>
<dbReference type="RefSeq" id="WP_083056490.1">
    <property type="nucleotide sequence ID" value="NZ_JACKVM010000008.1"/>
</dbReference>
<accession>A0A1W9Z1D5</accession>
<protein>
    <recommendedName>
        <fullName evidence="5">PE-PPE domain-containing protein</fullName>
    </recommendedName>
</protein>
<evidence type="ECO:0000313" key="3">
    <source>
        <dbReference type="EMBL" id="ORA06077.1"/>
    </source>
</evidence>
<evidence type="ECO:0000313" key="4">
    <source>
        <dbReference type="Proteomes" id="UP000192366"/>
    </source>
</evidence>
<evidence type="ECO:0008006" key="5">
    <source>
        <dbReference type="Google" id="ProtNLM"/>
    </source>
</evidence>
<gene>
    <name evidence="3" type="ORF">BST17_07015</name>
</gene>
<comment type="caution">
    <text evidence="3">The sequence shown here is derived from an EMBL/GenBank/DDBJ whole genome shotgun (WGS) entry which is preliminary data.</text>
</comment>
<evidence type="ECO:0000256" key="1">
    <source>
        <dbReference type="SAM" id="MobiDB-lite"/>
    </source>
</evidence>
<feature type="compositionally biased region" description="Low complexity" evidence="1">
    <location>
        <begin position="336"/>
        <end position="345"/>
    </location>
</feature>